<reference evidence="1 2" key="1">
    <citation type="journal article" date="2023" name="Int. J. Syst. Evol. Microbiol.">
        <title>The observation of taxonomic boundaries for the 16SrII and 16SrXXV phytoplasmas using genome-based delimitation.</title>
        <authorList>
            <person name="Rodrigues Jardim B."/>
            <person name="Tran-Nguyen L.T.T."/>
            <person name="Gambley C."/>
            <person name="Al-Sadi A.M."/>
            <person name="Al-Subhi A.M."/>
            <person name="Foissac X."/>
            <person name="Salar P."/>
            <person name="Cai H."/>
            <person name="Yang J.Y."/>
            <person name="Davis R."/>
            <person name="Jones L."/>
            <person name="Rodoni B."/>
            <person name="Constable F.E."/>
        </authorList>
    </citation>
    <scope>NUCLEOTIDE SEQUENCE [LARGE SCALE GENOMIC DNA]</scope>
    <source>
        <strain evidence="1">BAWM-BFA-CoWB</strain>
    </source>
</reference>
<dbReference type="Proteomes" id="UP001170666">
    <property type="component" value="Unassembled WGS sequence"/>
</dbReference>
<dbReference type="EMBL" id="JAOSIT010000001">
    <property type="protein sequence ID" value="MDO8057110.1"/>
    <property type="molecule type" value="Genomic_DNA"/>
</dbReference>
<dbReference type="RefSeq" id="WP_304512726.1">
    <property type="nucleotide sequence ID" value="NZ_JAOSIT010000001.1"/>
</dbReference>
<protein>
    <submittedName>
        <fullName evidence="1">Uncharacterized protein</fullName>
    </submittedName>
</protein>
<proteinExistence type="predicted"/>
<sequence length="44" mass="5043">MNNFQNMLTTFNKIAVNKGAGTPDVDNETIDEVNLEKLERYPQE</sequence>
<evidence type="ECO:0000313" key="2">
    <source>
        <dbReference type="Proteomes" id="UP001170666"/>
    </source>
</evidence>
<name>A0ABT9D1D6_9MOLU</name>
<accession>A0ABT9D1D6</accession>
<comment type="caution">
    <text evidence="1">The sequence shown here is derived from an EMBL/GenBank/DDBJ whole genome shotgun (WGS) entry which is preliminary data.</text>
</comment>
<keyword evidence="2" id="KW-1185">Reference proteome</keyword>
<evidence type="ECO:0000313" key="1">
    <source>
        <dbReference type="EMBL" id="MDO8057110.1"/>
    </source>
</evidence>
<organism evidence="1 2">
    <name type="scientific">Candidatus Phytoplasma gossypii</name>
    <dbReference type="NCBI Taxonomy" id="2982629"/>
    <lineage>
        <taxon>Bacteria</taxon>
        <taxon>Bacillati</taxon>
        <taxon>Mycoplasmatota</taxon>
        <taxon>Mollicutes</taxon>
        <taxon>Acholeplasmatales</taxon>
        <taxon>Acholeplasmataceae</taxon>
        <taxon>Candidatus Phytoplasma</taxon>
        <taxon>16SrII (Peanut WB group)</taxon>
    </lineage>
</organism>
<gene>
    <name evidence="1" type="ORF">OC698_00095</name>
</gene>